<evidence type="ECO:0000313" key="3">
    <source>
        <dbReference type="Proteomes" id="UP001526147"/>
    </source>
</evidence>
<keyword evidence="2" id="KW-0808">Transferase</keyword>
<keyword evidence="3" id="KW-1185">Reference proteome</keyword>
<keyword evidence="2" id="KW-0418">Kinase</keyword>
<reference evidence="2 3" key="1">
    <citation type="submission" date="2022-10" db="EMBL/GenBank/DDBJ databases">
        <title>Draft genome assembly of moderately radiation resistant bacterium Metabacillus halosaccharovorans.</title>
        <authorList>
            <person name="Pal S."/>
            <person name="Gopinathan A."/>
        </authorList>
    </citation>
    <scope>NUCLEOTIDE SEQUENCE [LARGE SCALE GENOMIC DNA]</scope>
    <source>
        <strain evidence="2 3">VITHBRA001</strain>
    </source>
</reference>
<organism evidence="2 3">
    <name type="scientific">Metabacillus halosaccharovorans</name>
    <dbReference type="NCBI Taxonomy" id="930124"/>
    <lineage>
        <taxon>Bacteria</taxon>
        <taxon>Bacillati</taxon>
        <taxon>Bacillota</taxon>
        <taxon>Bacilli</taxon>
        <taxon>Bacillales</taxon>
        <taxon>Bacillaceae</taxon>
        <taxon>Metabacillus</taxon>
    </lineage>
</organism>
<dbReference type="Proteomes" id="UP001526147">
    <property type="component" value="Unassembled WGS sequence"/>
</dbReference>
<comment type="caution">
    <text evidence="2">The sequence shown here is derived from an EMBL/GenBank/DDBJ whole genome shotgun (WGS) entry which is preliminary data.</text>
</comment>
<name>A0ABT3DK92_9BACI</name>
<keyword evidence="1" id="KW-0472">Membrane</keyword>
<accession>A0ABT3DK92</accession>
<keyword evidence="1" id="KW-0812">Transmembrane</keyword>
<feature type="transmembrane region" description="Helical" evidence="1">
    <location>
        <begin position="6"/>
        <end position="22"/>
    </location>
</feature>
<protein>
    <submittedName>
        <fullName evidence="2">Histidine kinase</fullName>
    </submittedName>
</protein>
<dbReference type="GO" id="GO:0016301">
    <property type="term" value="F:kinase activity"/>
    <property type="evidence" value="ECO:0007669"/>
    <property type="project" value="UniProtKB-KW"/>
</dbReference>
<proteinExistence type="predicted"/>
<evidence type="ECO:0000256" key="1">
    <source>
        <dbReference type="SAM" id="Phobius"/>
    </source>
</evidence>
<evidence type="ECO:0000313" key="2">
    <source>
        <dbReference type="EMBL" id="MCV9887464.1"/>
    </source>
</evidence>
<keyword evidence="1" id="KW-1133">Transmembrane helix</keyword>
<sequence>MKRLKIVIPISIIVFIFAIRILDQNYGEDITIGIRTLIALGGALFSGVISYFLFPGNQNQKQH</sequence>
<dbReference type="EMBL" id="JAOYEY010000047">
    <property type="protein sequence ID" value="MCV9887464.1"/>
    <property type="molecule type" value="Genomic_DNA"/>
</dbReference>
<feature type="transmembrane region" description="Helical" evidence="1">
    <location>
        <begin position="34"/>
        <end position="54"/>
    </location>
</feature>
<gene>
    <name evidence="2" type="ORF">OIH86_17640</name>
</gene>
<dbReference type="RefSeq" id="WP_264143805.1">
    <property type="nucleotide sequence ID" value="NZ_JAOYEY010000047.1"/>
</dbReference>